<dbReference type="PANTHER" id="PTHR42877:SF4">
    <property type="entry name" value="FAD_NAD(P)-BINDING DOMAIN-CONTAINING PROTEIN-RELATED"/>
    <property type="match status" value="1"/>
</dbReference>
<proteinExistence type="predicted"/>
<dbReference type="PANTHER" id="PTHR42877">
    <property type="entry name" value="L-ORNITHINE N(5)-MONOOXYGENASE-RELATED"/>
    <property type="match status" value="1"/>
</dbReference>
<dbReference type="InterPro" id="IPR051209">
    <property type="entry name" value="FAD-bind_Monooxygenase_sf"/>
</dbReference>
<evidence type="ECO:0000313" key="1">
    <source>
        <dbReference type="EMBL" id="TCM68069.1"/>
    </source>
</evidence>
<evidence type="ECO:0000313" key="2">
    <source>
        <dbReference type="Proteomes" id="UP000294963"/>
    </source>
</evidence>
<comment type="caution">
    <text evidence="1">The sequence shown here is derived from an EMBL/GenBank/DDBJ whole genome shotgun (WGS) entry which is preliminary data.</text>
</comment>
<keyword evidence="2" id="KW-1185">Reference proteome</keyword>
<reference evidence="1 2" key="1">
    <citation type="submission" date="2019-03" db="EMBL/GenBank/DDBJ databases">
        <title>Genomic analyses of the natural microbiome of Caenorhabditis elegans.</title>
        <authorList>
            <person name="Samuel B."/>
        </authorList>
    </citation>
    <scope>NUCLEOTIDE SEQUENCE [LARGE SCALE GENOMIC DNA]</scope>
    <source>
        <strain evidence="1 2">JUb89</strain>
    </source>
</reference>
<organism evidence="1 2">
    <name type="scientific">Acinetobacter calcoaceticus</name>
    <dbReference type="NCBI Taxonomy" id="471"/>
    <lineage>
        <taxon>Bacteria</taxon>
        <taxon>Pseudomonadati</taxon>
        <taxon>Pseudomonadota</taxon>
        <taxon>Gammaproteobacteria</taxon>
        <taxon>Moraxellales</taxon>
        <taxon>Moraxellaceae</taxon>
        <taxon>Acinetobacter</taxon>
        <taxon>Acinetobacter calcoaceticus/baumannii complex</taxon>
    </lineage>
</organism>
<accession>A0A4R1XWH1</accession>
<dbReference type="Proteomes" id="UP000294963">
    <property type="component" value="Unassembled WGS sequence"/>
</dbReference>
<dbReference type="EMBL" id="SLVJ01000006">
    <property type="protein sequence ID" value="TCM68069.1"/>
    <property type="molecule type" value="Genomic_DNA"/>
</dbReference>
<protein>
    <submittedName>
        <fullName evidence="1">Uncharacterized protein</fullName>
    </submittedName>
</protein>
<name>A0A4R1XWH1_ACICA</name>
<dbReference type="AlphaFoldDB" id="A0A4R1XWH1"/>
<sequence length="204" mass="23430">MNVSMNDKPTVQLKKADLQVDLDLKSLKNFKGVVLKKENIKDYAQFKQCHVALIGFDAELIKVMHQTLAEASFVKLFCERPQWVLQHNQSLFSVLAPLKSEKVDALRQSNERSGVFKLAKDDAGLSIAIKKAKKNLSKIKDKWLARQLTPNHLSEQHRFILDDHFYQDIQDPRLKVITWPMVVIEDDGILTMEGIKHMVDVIII</sequence>
<gene>
    <name evidence="1" type="ORF">EC844_10651</name>
</gene>